<keyword evidence="1" id="KW-0129">CBS domain</keyword>
<dbReference type="GO" id="GO:0016020">
    <property type="term" value="C:membrane"/>
    <property type="evidence" value="ECO:0007669"/>
    <property type="project" value="InterPro"/>
</dbReference>
<dbReference type="Proteomes" id="UP000186391">
    <property type="component" value="Unassembled WGS sequence"/>
</dbReference>
<dbReference type="PANTHER" id="PTHR43773:SF1">
    <property type="entry name" value="MAGNESIUM TRANSPORTER MGTE"/>
    <property type="match status" value="1"/>
</dbReference>
<accession>A0A1U7H2G0</accession>
<feature type="domain" description="CBS" evidence="2">
    <location>
        <begin position="36"/>
        <end position="94"/>
    </location>
</feature>
<dbReference type="GO" id="GO:0015095">
    <property type="term" value="F:magnesium ion transmembrane transporter activity"/>
    <property type="evidence" value="ECO:0007669"/>
    <property type="project" value="InterPro"/>
</dbReference>
<proteinExistence type="predicted"/>
<sequence>MITGFLLHVVMDLTFIFPGARYKLTASPPQKLSKIMITEPIAAYLHDDKEKVADLAVTYGLVDVPVVDAQGYFLGIVPAQSLISILRQEHIQDLHRLSGIREEDFQARHVLEASPTRRAYRSLTVVTGWTSW</sequence>
<dbReference type="InterPro" id="IPR046342">
    <property type="entry name" value="CBS_dom_sf"/>
</dbReference>
<dbReference type="PROSITE" id="PS51371">
    <property type="entry name" value="CBS"/>
    <property type="match status" value="1"/>
</dbReference>
<dbReference type="InterPro" id="IPR006669">
    <property type="entry name" value="MgtE_transporter"/>
</dbReference>
<evidence type="ECO:0000313" key="4">
    <source>
        <dbReference type="Proteomes" id="UP000186391"/>
    </source>
</evidence>
<dbReference type="EMBL" id="MRCA01000002">
    <property type="protein sequence ID" value="OKH15255.1"/>
    <property type="molecule type" value="Genomic_DNA"/>
</dbReference>
<evidence type="ECO:0000313" key="3">
    <source>
        <dbReference type="EMBL" id="OKH15255.1"/>
    </source>
</evidence>
<dbReference type="Gene3D" id="3.10.580.10">
    <property type="entry name" value="CBS-domain"/>
    <property type="match status" value="1"/>
</dbReference>
<protein>
    <recommendedName>
        <fullName evidence="2">CBS domain-containing protein</fullName>
    </recommendedName>
</protein>
<comment type="caution">
    <text evidence="3">The sequence shown here is derived from an EMBL/GenBank/DDBJ whole genome shotgun (WGS) entry which is preliminary data.</text>
</comment>
<dbReference type="AlphaFoldDB" id="A0A1U7H2G0"/>
<evidence type="ECO:0000256" key="1">
    <source>
        <dbReference type="PROSITE-ProRule" id="PRU00703"/>
    </source>
</evidence>
<gene>
    <name evidence="3" type="ORF">NIES592_03875</name>
</gene>
<evidence type="ECO:0000259" key="2">
    <source>
        <dbReference type="PROSITE" id="PS51371"/>
    </source>
</evidence>
<keyword evidence="4" id="KW-1185">Reference proteome</keyword>
<dbReference type="InterPro" id="IPR000644">
    <property type="entry name" value="CBS_dom"/>
</dbReference>
<dbReference type="PANTHER" id="PTHR43773">
    <property type="entry name" value="MAGNESIUM TRANSPORTER MGTE"/>
    <property type="match status" value="1"/>
</dbReference>
<dbReference type="SUPFAM" id="SSF54631">
    <property type="entry name" value="CBS-domain pair"/>
    <property type="match status" value="1"/>
</dbReference>
<reference evidence="3 4" key="1">
    <citation type="submission" date="2016-11" db="EMBL/GenBank/DDBJ databases">
        <title>Draft Genome Sequences of Nine Cyanobacterial Strains from Diverse Habitats.</title>
        <authorList>
            <person name="Zhu T."/>
            <person name="Hou S."/>
            <person name="Lu X."/>
            <person name="Hess W.R."/>
        </authorList>
    </citation>
    <scope>NUCLEOTIDE SEQUENCE [LARGE SCALE GENOMIC DNA]</scope>
    <source>
        <strain evidence="3 4">NIES-592</strain>
    </source>
</reference>
<organism evidence="3 4">
    <name type="scientific">Fischerella major NIES-592</name>
    <dbReference type="NCBI Taxonomy" id="210994"/>
    <lineage>
        <taxon>Bacteria</taxon>
        <taxon>Bacillati</taxon>
        <taxon>Cyanobacteriota</taxon>
        <taxon>Cyanophyceae</taxon>
        <taxon>Nostocales</taxon>
        <taxon>Hapalosiphonaceae</taxon>
        <taxon>Fischerella</taxon>
    </lineage>
</organism>
<name>A0A1U7H2G0_9CYAN</name>